<accession>A0A381W1U8</accession>
<evidence type="ECO:0000313" key="2">
    <source>
        <dbReference type="EMBL" id="SVA45873.1"/>
    </source>
</evidence>
<organism evidence="2">
    <name type="scientific">marine metagenome</name>
    <dbReference type="NCBI Taxonomy" id="408172"/>
    <lineage>
        <taxon>unclassified sequences</taxon>
        <taxon>metagenomes</taxon>
        <taxon>ecological metagenomes</taxon>
    </lineage>
</organism>
<dbReference type="AlphaFoldDB" id="A0A381W1U8"/>
<dbReference type="Pfam" id="PF14534">
    <property type="entry name" value="DUF4440"/>
    <property type="match status" value="1"/>
</dbReference>
<sequence>MMAELTDQDRDQIREVVEQKWVAAGLARDWGASMALCTEDFVYMPQDNPVLHGKAEAQAWLDGFPDLKTFSQELVDISGDTELVVARCTFEVGFETDGQEVSGVGKGLAAMSRQSGEWLMSAVCFNWDVPLFPAE</sequence>
<evidence type="ECO:0000259" key="1">
    <source>
        <dbReference type="Pfam" id="PF14534"/>
    </source>
</evidence>
<dbReference type="EMBL" id="UINC01010299">
    <property type="protein sequence ID" value="SVA45873.1"/>
    <property type="molecule type" value="Genomic_DNA"/>
</dbReference>
<proteinExistence type="predicted"/>
<protein>
    <recommendedName>
        <fullName evidence="1">DUF4440 domain-containing protein</fullName>
    </recommendedName>
</protein>
<feature type="domain" description="DUF4440" evidence="1">
    <location>
        <begin position="17"/>
        <end position="120"/>
    </location>
</feature>
<dbReference type="InterPro" id="IPR032710">
    <property type="entry name" value="NTF2-like_dom_sf"/>
</dbReference>
<gene>
    <name evidence="2" type="ORF">METZ01_LOCUS98727</name>
</gene>
<dbReference type="InterPro" id="IPR027843">
    <property type="entry name" value="DUF4440"/>
</dbReference>
<name>A0A381W1U8_9ZZZZ</name>
<dbReference type="SUPFAM" id="SSF54427">
    <property type="entry name" value="NTF2-like"/>
    <property type="match status" value="1"/>
</dbReference>
<dbReference type="Gene3D" id="3.10.450.50">
    <property type="match status" value="1"/>
</dbReference>
<reference evidence="2" key="1">
    <citation type="submission" date="2018-05" db="EMBL/GenBank/DDBJ databases">
        <authorList>
            <person name="Lanie J.A."/>
            <person name="Ng W.-L."/>
            <person name="Kazmierczak K.M."/>
            <person name="Andrzejewski T.M."/>
            <person name="Davidsen T.M."/>
            <person name="Wayne K.J."/>
            <person name="Tettelin H."/>
            <person name="Glass J.I."/>
            <person name="Rusch D."/>
            <person name="Podicherti R."/>
            <person name="Tsui H.-C.T."/>
            <person name="Winkler M.E."/>
        </authorList>
    </citation>
    <scope>NUCLEOTIDE SEQUENCE</scope>
</reference>